<dbReference type="GO" id="GO:0006351">
    <property type="term" value="P:DNA-templated transcription"/>
    <property type="evidence" value="ECO:0007669"/>
    <property type="project" value="InterPro"/>
</dbReference>
<reference evidence="8" key="1">
    <citation type="submission" date="2020-02" db="EMBL/GenBank/DDBJ databases">
        <authorList>
            <person name="Lichtner F.J."/>
        </authorList>
    </citation>
    <scope>NUCLEOTIDE SEQUENCE</scope>
    <source>
        <strain evidence="8">G10</strain>
    </source>
</reference>
<keyword evidence="4" id="KW-0804">Transcription</keyword>
<evidence type="ECO:0000256" key="6">
    <source>
        <dbReference type="SAM" id="MobiDB-lite"/>
    </source>
</evidence>
<dbReference type="InterPro" id="IPR007219">
    <property type="entry name" value="XnlR_reg_dom"/>
</dbReference>
<dbReference type="GO" id="GO:0005634">
    <property type="term" value="C:nucleus"/>
    <property type="evidence" value="ECO:0007669"/>
    <property type="project" value="UniProtKB-SubCell"/>
</dbReference>
<sequence length="618" mass="69784">MRSRPLADPVSPDLSDSSSSQRARLGQLPEGKELQDIVQLYFSSVHHFGFFAFVHPLHFQRLLVNGKAPRELTLMMIASACRFGAPITTETLARADAWADAAISALLPRIYKGFGAVQLMTVLLAQHYDFHRGHFTSAWLLGASCTRMMQMMSLHIFDRAFPADFPSHQRLSPLLSRESLRRIAWSTFYLDSMTDGGRYGSQTIDERAYRVQLPCDQESFLFDDHVVTEPLIPDGMITAQRTGDSLPHASLDMSAYLLRTAAARRRGLHFAFRASYQENTVEHLTAGLSVIQRDLEAVFADLPRRFQFNDNSLLLHRDRLPTFIMLHVLRHNLFIILGRAALTIYLRDPTKTDLINEVRCSRISRALSVSNLISAGLNERLIFDPHIGVQAYVALEILLFEPRRLASVDYSNDFNTPTLTAGIIHCLTVIRDISIRSTTVKHLYLEAIHRLIKCDCMHLLDPSDLEFIHSKHPLIGQDAAEFDFRDHRGAKLERLSKLAGKFNATSVPHDEMLLDDSRSRENSSSPRGASAQPANLGVRNRQQQLPENRPHASEIPGMDDLTPGVDMADYGLPQDEEQWTELVEPGNTDHLFSSFNWLWSLDEWNDQSTPLMGPPGLL</sequence>
<dbReference type="GO" id="GO:0008270">
    <property type="term" value="F:zinc ion binding"/>
    <property type="evidence" value="ECO:0007669"/>
    <property type="project" value="InterPro"/>
</dbReference>
<comment type="subcellular location">
    <subcellularLocation>
        <location evidence="1">Nucleus</location>
    </subcellularLocation>
</comment>
<dbReference type="EMBL" id="JAAOZQ010000038">
    <property type="protein sequence ID" value="KAF7524185.1"/>
    <property type="molecule type" value="Genomic_DNA"/>
</dbReference>
<dbReference type="GO" id="GO:0000981">
    <property type="term" value="F:DNA-binding transcription factor activity, RNA polymerase II-specific"/>
    <property type="evidence" value="ECO:0007669"/>
    <property type="project" value="InterPro"/>
</dbReference>
<comment type="caution">
    <text evidence="8">The sequence shown here is derived from an EMBL/GenBank/DDBJ whole genome shotgun (WGS) entry which is preliminary data.</text>
</comment>
<evidence type="ECO:0000256" key="1">
    <source>
        <dbReference type="ARBA" id="ARBA00004123"/>
    </source>
</evidence>
<gene>
    <name evidence="8" type="ORF">PCG10_005877</name>
</gene>
<dbReference type="PANTHER" id="PTHR47338">
    <property type="entry name" value="ZN(II)2CYS6 TRANSCRIPTION FACTOR (EUROFUNG)-RELATED"/>
    <property type="match status" value="1"/>
</dbReference>
<evidence type="ECO:0000256" key="3">
    <source>
        <dbReference type="ARBA" id="ARBA00023015"/>
    </source>
</evidence>
<feature type="compositionally biased region" description="Low complexity" evidence="6">
    <location>
        <begin position="1"/>
        <end position="20"/>
    </location>
</feature>
<keyword evidence="2" id="KW-0479">Metal-binding</keyword>
<dbReference type="OrthoDB" id="2563500at2759"/>
<evidence type="ECO:0000313" key="8">
    <source>
        <dbReference type="EMBL" id="KAF7524185.1"/>
    </source>
</evidence>
<feature type="domain" description="Xylanolytic transcriptional activator regulatory" evidence="7">
    <location>
        <begin position="39"/>
        <end position="238"/>
    </location>
</feature>
<evidence type="ECO:0000256" key="2">
    <source>
        <dbReference type="ARBA" id="ARBA00022723"/>
    </source>
</evidence>
<protein>
    <recommendedName>
        <fullName evidence="7">Xylanolytic transcriptional activator regulatory domain-containing protein</fullName>
    </recommendedName>
</protein>
<name>A0A9P5GQ05_PENCR</name>
<dbReference type="Proteomes" id="UP000701341">
    <property type="component" value="Unassembled WGS sequence"/>
</dbReference>
<dbReference type="GO" id="GO:0003677">
    <property type="term" value="F:DNA binding"/>
    <property type="evidence" value="ECO:0007669"/>
    <property type="project" value="InterPro"/>
</dbReference>
<evidence type="ECO:0000256" key="4">
    <source>
        <dbReference type="ARBA" id="ARBA00023163"/>
    </source>
</evidence>
<keyword evidence="5" id="KW-0539">Nucleus</keyword>
<evidence type="ECO:0000256" key="5">
    <source>
        <dbReference type="ARBA" id="ARBA00023242"/>
    </source>
</evidence>
<dbReference type="PANTHER" id="PTHR47338:SF7">
    <property type="entry name" value="ZN(II)2CYS6 TRANSCRIPTION FACTOR (EUROFUNG)"/>
    <property type="match status" value="1"/>
</dbReference>
<keyword evidence="3" id="KW-0805">Transcription regulation</keyword>
<dbReference type="InterPro" id="IPR050815">
    <property type="entry name" value="TF_fung"/>
</dbReference>
<evidence type="ECO:0000259" key="7">
    <source>
        <dbReference type="Pfam" id="PF04082"/>
    </source>
</evidence>
<evidence type="ECO:0000313" key="9">
    <source>
        <dbReference type="Proteomes" id="UP000701341"/>
    </source>
</evidence>
<dbReference type="CDD" id="cd12148">
    <property type="entry name" value="fungal_TF_MHR"/>
    <property type="match status" value="1"/>
</dbReference>
<feature type="region of interest" description="Disordered" evidence="6">
    <location>
        <begin position="1"/>
        <end position="26"/>
    </location>
</feature>
<keyword evidence="9" id="KW-1185">Reference proteome</keyword>
<organism evidence="8 9">
    <name type="scientific">Penicillium crustosum</name>
    <name type="common">Blue mold fungus</name>
    <dbReference type="NCBI Taxonomy" id="36656"/>
    <lineage>
        <taxon>Eukaryota</taxon>
        <taxon>Fungi</taxon>
        <taxon>Dikarya</taxon>
        <taxon>Ascomycota</taxon>
        <taxon>Pezizomycotina</taxon>
        <taxon>Eurotiomycetes</taxon>
        <taxon>Eurotiomycetidae</taxon>
        <taxon>Eurotiales</taxon>
        <taxon>Aspergillaceae</taxon>
        <taxon>Penicillium</taxon>
    </lineage>
</organism>
<feature type="compositionally biased region" description="Basic and acidic residues" evidence="6">
    <location>
        <begin position="509"/>
        <end position="521"/>
    </location>
</feature>
<proteinExistence type="predicted"/>
<dbReference type="AlphaFoldDB" id="A0A9P5GQ05"/>
<dbReference type="Pfam" id="PF04082">
    <property type="entry name" value="Fungal_trans"/>
    <property type="match status" value="1"/>
</dbReference>
<accession>A0A9P5GQ05</accession>
<feature type="region of interest" description="Disordered" evidence="6">
    <location>
        <begin position="509"/>
        <end position="571"/>
    </location>
</feature>